<name>A0A448WZM2_9PLAT</name>
<dbReference type="Proteomes" id="UP000784294">
    <property type="component" value="Unassembled WGS sequence"/>
</dbReference>
<organism evidence="1 2">
    <name type="scientific">Protopolystoma xenopodis</name>
    <dbReference type="NCBI Taxonomy" id="117903"/>
    <lineage>
        <taxon>Eukaryota</taxon>
        <taxon>Metazoa</taxon>
        <taxon>Spiralia</taxon>
        <taxon>Lophotrochozoa</taxon>
        <taxon>Platyhelminthes</taxon>
        <taxon>Monogenea</taxon>
        <taxon>Polyopisthocotylea</taxon>
        <taxon>Polystomatidea</taxon>
        <taxon>Polystomatidae</taxon>
        <taxon>Protopolystoma</taxon>
    </lineage>
</organism>
<comment type="caution">
    <text evidence="1">The sequence shown here is derived from an EMBL/GenBank/DDBJ whole genome shotgun (WGS) entry which is preliminary data.</text>
</comment>
<protein>
    <submittedName>
        <fullName evidence="1">Uncharacterized protein</fullName>
    </submittedName>
</protein>
<proteinExistence type="predicted"/>
<reference evidence="1" key="1">
    <citation type="submission" date="2018-11" db="EMBL/GenBank/DDBJ databases">
        <authorList>
            <consortium name="Pathogen Informatics"/>
        </authorList>
    </citation>
    <scope>NUCLEOTIDE SEQUENCE</scope>
</reference>
<sequence length="59" mass="6467">MPEWACAVGLSTERRHACLPNRPAQLDSAVFRSEAPIDAALLLSRAALGYAWLDWAKLS</sequence>
<evidence type="ECO:0000313" key="2">
    <source>
        <dbReference type="Proteomes" id="UP000784294"/>
    </source>
</evidence>
<dbReference type="AlphaFoldDB" id="A0A448WZM2"/>
<keyword evidence="2" id="KW-1185">Reference proteome</keyword>
<dbReference type="EMBL" id="CAAALY010066138">
    <property type="protein sequence ID" value="VEL24146.1"/>
    <property type="molecule type" value="Genomic_DNA"/>
</dbReference>
<accession>A0A448WZM2</accession>
<evidence type="ECO:0000313" key="1">
    <source>
        <dbReference type="EMBL" id="VEL24146.1"/>
    </source>
</evidence>
<gene>
    <name evidence="1" type="ORF">PXEA_LOCUS17586</name>
</gene>